<dbReference type="AlphaFoldDB" id="A0A0P9HXG6"/>
<dbReference type="SUPFAM" id="SSF53474">
    <property type="entry name" value="alpha/beta-Hydrolases"/>
    <property type="match status" value="1"/>
</dbReference>
<dbReference type="GO" id="GO:0047372">
    <property type="term" value="F:monoacylglycerol lipase activity"/>
    <property type="evidence" value="ECO:0007669"/>
    <property type="project" value="TreeGrafter"/>
</dbReference>
<sequence>MTTQSVINGVPTLERAERDPCNYRADALRRHAVLDAPRPRGHAECHEYIPALPPYIPDCLVATYSQSPLNRSLSKHVPTRPTFVSHANPFVPAVGMGNPHLQTLWGPLLRKPTLLARTRERLWLQDGDFLDMDWHGPDQPDKPLVLVLHGLTGSSNSPYVAGLQKAMAAQGWPSVALNWRGCSGEPNLLSRSYHSGASEDLAEVIAHLRSLRPLAPIYAVGYSLGGNVLLKYLGESGANSDLRGAVAVSVPFRLDECANRIGQGFSRVYQRHFMREMLAYIRDKQHRFQHEGISEGLAELAALGSLENMRTFWDFDGRVTAPLHGFTDATDYYRRASSRYYLGQIQTPTLIIQSSDDPFVFPHSLPEPSELSSCTEFELHTKGGHVGFVEGSLRTPRYYLERRIPLWLCAAQEREGSPTI</sequence>
<dbReference type="GO" id="GO:0034338">
    <property type="term" value="F:short-chain carboxylesterase activity"/>
    <property type="evidence" value="ECO:0007669"/>
    <property type="project" value="TreeGrafter"/>
</dbReference>
<dbReference type="PATRIC" id="fig|199198.5.peg.4253"/>
<dbReference type="EMBL" id="LJPM01000377">
    <property type="protein sequence ID" value="KPW16849.1"/>
    <property type="molecule type" value="Genomic_DNA"/>
</dbReference>
<organism evidence="3 4">
    <name type="scientific">Pseudomonas syringae pv. aceris</name>
    <dbReference type="NCBI Taxonomy" id="199198"/>
    <lineage>
        <taxon>Bacteria</taxon>
        <taxon>Pseudomonadati</taxon>
        <taxon>Pseudomonadota</taxon>
        <taxon>Gammaproteobacteria</taxon>
        <taxon>Pseudomonadales</taxon>
        <taxon>Pseudomonadaceae</taxon>
        <taxon>Pseudomonas</taxon>
        <taxon>Pseudomonas syringae</taxon>
    </lineage>
</organism>
<accession>A0A0P9HXG6</accession>
<dbReference type="PANTHER" id="PTHR10794">
    <property type="entry name" value="ABHYDROLASE DOMAIN-CONTAINING PROTEIN"/>
    <property type="match status" value="1"/>
</dbReference>
<dbReference type="InterPro" id="IPR029058">
    <property type="entry name" value="AB_hydrolase_fold"/>
</dbReference>
<dbReference type="InterPro" id="IPR000952">
    <property type="entry name" value="AB_hydrolase_4_CS"/>
</dbReference>
<evidence type="ECO:0000259" key="2">
    <source>
        <dbReference type="Pfam" id="PF00561"/>
    </source>
</evidence>
<name>A0A0P9HXG6_PSESX</name>
<evidence type="ECO:0000313" key="4">
    <source>
        <dbReference type="Proteomes" id="UP000050297"/>
    </source>
</evidence>
<dbReference type="PANTHER" id="PTHR10794:SF94">
    <property type="entry name" value="ESTERASE YHET-RELATED"/>
    <property type="match status" value="1"/>
</dbReference>
<comment type="caution">
    <text evidence="3">The sequence shown here is derived from an EMBL/GenBank/DDBJ whole genome shotgun (WGS) entry which is preliminary data.</text>
</comment>
<feature type="domain" description="AB hydrolase-1" evidence="2">
    <location>
        <begin position="143"/>
        <end position="391"/>
    </location>
</feature>
<dbReference type="NCBIfam" id="NF008218">
    <property type="entry name" value="PRK10985.1"/>
    <property type="match status" value="1"/>
</dbReference>
<reference evidence="3 4" key="1">
    <citation type="submission" date="2015-09" db="EMBL/GenBank/DDBJ databases">
        <title>Genome announcement of multiple Pseudomonas syringae strains.</title>
        <authorList>
            <person name="Thakur S."/>
            <person name="Wang P.W."/>
            <person name="Gong Y."/>
            <person name="Weir B.S."/>
            <person name="Guttman D.S."/>
        </authorList>
    </citation>
    <scope>NUCLEOTIDE SEQUENCE [LARGE SCALE GENOMIC DNA]</scope>
    <source>
        <strain evidence="3 4">ICMP2802</strain>
    </source>
</reference>
<dbReference type="Pfam" id="PF00561">
    <property type="entry name" value="Abhydrolase_1"/>
    <property type="match status" value="1"/>
</dbReference>
<gene>
    <name evidence="3" type="ORF">ALO91_02986</name>
</gene>
<dbReference type="PROSITE" id="PS01133">
    <property type="entry name" value="UPF0017"/>
    <property type="match status" value="1"/>
</dbReference>
<protein>
    <submittedName>
        <fullName evidence="3">Alpha/beta fold family hydrolase</fullName>
    </submittedName>
</protein>
<dbReference type="Gene3D" id="3.40.50.1820">
    <property type="entry name" value="alpha/beta hydrolase"/>
    <property type="match status" value="1"/>
</dbReference>
<keyword evidence="3" id="KW-0378">Hydrolase</keyword>
<proteinExistence type="inferred from homology"/>
<dbReference type="Proteomes" id="UP000050297">
    <property type="component" value="Unassembled WGS sequence"/>
</dbReference>
<comment type="similarity">
    <text evidence="1">Belongs to the AB hydrolase superfamily. AB hydrolase 4 family.</text>
</comment>
<evidence type="ECO:0000256" key="1">
    <source>
        <dbReference type="ARBA" id="ARBA00010884"/>
    </source>
</evidence>
<dbReference type="InterPro" id="IPR000073">
    <property type="entry name" value="AB_hydrolase_1"/>
</dbReference>
<dbReference type="InterPro" id="IPR050960">
    <property type="entry name" value="AB_hydrolase_4_sf"/>
</dbReference>
<evidence type="ECO:0000313" key="3">
    <source>
        <dbReference type="EMBL" id="KPW16849.1"/>
    </source>
</evidence>